<dbReference type="EMBL" id="JACCJB010000015">
    <property type="protein sequence ID" value="KAF6220914.1"/>
    <property type="molecule type" value="Genomic_DNA"/>
</dbReference>
<dbReference type="AlphaFoldDB" id="A0A8H6CCX0"/>
<gene>
    <name evidence="7" type="ORF">HO133_002594</name>
</gene>
<evidence type="ECO:0000313" key="8">
    <source>
        <dbReference type="Proteomes" id="UP000593566"/>
    </source>
</evidence>
<evidence type="ECO:0000256" key="5">
    <source>
        <dbReference type="SAM" id="MobiDB-lite"/>
    </source>
</evidence>
<feature type="transmembrane region" description="Helical" evidence="6">
    <location>
        <begin position="319"/>
        <end position="337"/>
    </location>
</feature>
<comment type="subcellular location">
    <subcellularLocation>
        <location evidence="1">Membrane</location>
        <topology evidence="1">Multi-pass membrane protein</topology>
    </subcellularLocation>
</comment>
<comment type="caution">
    <text evidence="7">The sequence shown here is derived from an EMBL/GenBank/DDBJ whole genome shotgun (WGS) entry which is preliminary data.</text>
</comment>
<dbReference type="PANTHER" id="PTHR31794">
    <property type="entry name" value="AUXIN EFFLUX TRANSPORTER FAMILY PROTEIN (EUROFUNG)"/>
    <property type="match status" value="1"/>
</dbReference>
<feature type="compositionally biased region" description="Basic and acidic residues" evidence="5">
    <location>
        <begin position="174"/>
        <end position="189"/>
    </location>
</feature>
<organism evidence="7 8">
    <name type="scientific">Letharia lupina</name>
    <dbReference type="NCBI Taxonomy" id="560253"/>
    <lineage>
        <taxon>Eukaryota</taxon>
        <taxon>Fungi</taxon>
        <taxon>Dikarya</taxon>
        <taxon>Ascomycota</taxon>
        <taxon>Pezizomycotina</taxon>
        <taxon>Lecanoromycetes</taxon>
        <taxon>OSLEUM clade</taxon>
        <taxon>Lecanoromycetidae</taxon>
        <taxon>Lecanorales</taxon>
        <taxon>Lecanorineae</taxon>
        <taxon>Parmeliaceae</taxon>
        <taxon>Letharia</taxon>
    </lineage>
</organism>
<keyword evidence="4 6" id="KW-0472">Membrane</keyword>
<dbReference type="GO" id="GO:0055085">
    <property type="term" value="P:transmembrane transport"/>
    <property type="evidence" value="ECO:0007669"/>
    <property type="project" value="InterPro"/>
</dbReference>
<feature type="transmembrane region" description="Helical" evidence="6">
    <location>
        <begin position="357"/>
        <end position="383"/>
    </location>
</feature>
<dbReference type="InterPro" id="IPR004776">
    <property type="entry name" value="Mem_transp_PIN-like"/>
</dbReference>
<evidence type="ECO:0000256" key="4">
    <source>
        <dbReference type="ARBA" id="ARBA00023136"/>
    </source>
</evidence>
<dbReference type="GO" id="GO:0005783">
    <property type="term" value="C:endoplasmic reticulum"/>
    <property type="evidence" value="ECO:0007669"/>
    <property type="project" value="TreeGrafter"/>
</dbReference>
<evidence type="ECO:0000313" key="7">
    <source>
        <dbReference type="EMBL" id="KAF6220914.1"/>
    </source>
</evidence>
<dbReference type="GeneID" id="59331007"/>
<evidence type="ECO:0000256" key="3">
    <source>
        <dbReference type="ARBA" id="ARBA00022989"/>
    </source>
</evidence>
<reference evidence="7 8" key="1">
    <citation type="journal article" date="2020" name="Genomics">
        <title>Complete, high-quality genomes from long-read metagenomic sequencing of two wolf lichen thalli reveals enigmatic genome architecture.</title>
        <authorList>
            <person name="McKenzie S.K."/>
            <person name="Walston R.F."/>
            <person name="Allen J.L."/>
        </authorList>
    </citation>
    <scope>NUCLEOTIDE SEQUENCE [LARGE SCALE GENOMIC DNA]</scope>
    <source>
        <strain evidence="7">WasteWater1</strain>
    </source>
</reference>
<evidence type="ECO:0000256" key="6">
    <source>
        <dbReference type="SAM" id="Phobius"/>
    </source>
</evidence>
<evidence type="ECO:0000256" key="1">
    <source>
        <dbReference type="ARBA" id="ARBA00004141"/>
    </source>
</evidence>
<keyword evidence="8" id="KW-1185">Reference proteome</keyword>
<dbReference type="RefSeq" id="XP_037150349.1">
    <property type="nucleotide sequence ID" value="XM_037293520.1"/>
</dbReference>
<dbReference type="PANTHER" id="PTHR31794:SF4">
    <property type="entry name" value="AUXIN EFFLUX TRANSPORTER FAMILY PROTEIN (EUROFUNG)"/>
    <property type="match status" value="1"/>
</dbReference>
<dbReference type="Proteomes" id="UP000593566">
    <property type="component" value="Unassembled WGS sequence"/>
</dbReference>
<evidence type="ECO:0000256" key="2">
    <source>
        <dbReference type="ARBA" id="ARBA00022692"/>
    </source>
</evidence>
<dbReference type="GO" id="GO:0016020">
    <property type="term" value="C:membrane"/>
    <property type="evidence" value="ECO:0007669"/>
    <property type="project" value="UniProtKB-SubCell"/>
</dbReference>
<keyword evidence="3 6" id="KW-1133">Transmembrane helix</keyword>
<proteinExistence type="predicted"/>
<name>A0A8H6CCX0_9LECA</name>
<protein>
    <recommendedName>
        <fullName evidence="9">Auxin Efflux Carrier superfamily</fullName>
    </recommendedName>
</protein>
<sequence length="461" mass="50280">MANEILTSFLGALQASLSVLLVILYGVLAAQFDILKGDSTKQISTLCVRMFLPALLITKVGSQLHADTAIRYVPILIWGLFYALSSMLLGWFVTRFFKLPSWVTPAISFNNTTALPLLLIESLASTGILDELLASDTDTVDAALMRAQSYFLVNAIIGDALTFAIGPKLLDGEHAPEKKKDDGDEEQRNLVDNGAPEGPLFPLAPEPSNGNGTYGARPGGQDSRQGNNEEPHEQTSLLPSFVRSGELAAERYGYDKGEIAWEKFPPWIRSFLHFSYAFLHAPLIGAITGAILGLVPPFHKAFFGNPENGGIFTAWLTDSVKNIGGLFASLQVVVVGAKLSSSMRKMKRGEDSGTVPWIPLVFVTTMRFIVWPAVSIAFIYLIASHTNLLNEDPMLWFTMMLMPTGPPAMKLTALADVSGSSEEEKMSIAKFLSIMYAITPAVRNNRFKSKLRPALMAVKCS</sequence>
<feature type="transmembrane region" description="Helical" evidence="6">
    <location>
        <begin position="69"/>
        <end position="93"/>
    </location>
</feature>
<feature type="transmembrane region" description="Helical" evidence="6">
    <location>
        <begin position="277"/>
        <end position="299"/>
    </location>
</feature>
<keyword evidence="2 6" id="KW-0812">Transmembrane</keyword>
<dbReference type="Pfam" id="PF03547">
    <property type="entry name" value="Mem_trans"/>
    <property type="match status" value="1"/>
</dbReference>
<accession>A0A8H6CCX0</accession>
<evidence type="ECO:0008006" key="9">
    <source>
        <dbReference type="Google" id="ProtNLM"/>
    </source>
</evidence>
<feature type="region of interest" description="Disordered" evidence="5">
    <location>
        <begin position="174"/>
        <end position="239"/>
    </location>
</feature>